<dbReference type="Gene3D" id="3.30.70.100">
    <property type="match status" value="1"/>
</dbReference>
<dbReference type="STRING" id="3694.B9HC01"/>
<dbReference type="Proteomes" id="UP000006729">
    <property type="component" value="Chromosome 6"/>
</dbReference>
<evidence type="ECO:0000313" key="2">
    <source>
        <dbReference type="EMBL" id="PNT28958.1"/>
    </source>
</evidence>
<dbReference type="OrthoDB" id="692882at2759"/>
<dbReference type="AlphaFoldDB" id="B9HC01"/>
<name>B9HC01_POPTR</name>
<sequence length="76" mass="8179">MKQKIVLGVQMNCQKCRRKALEVVAETDGVSFLGLEGENKEKVVVIGDGVDAAKLACRLRKKVGHTAIISVAPTDN</sequence>
<dbReference type="HOGENOM" id="CLU_092610_8_0_1"/>
<dbReference type="GO" id="GO:0046872">
    <property type="term" value="F:metal ion binding"/>
    <property type="evidence" value="ECO:0007669"/>
    <property type="project" value="InterPro"/>
</dbReference>
<dbReference type="InterPro" id="IPR036163">
    <property type="entry name" value="HMA_dom_sf"/>
</dbReference>
<dbReference type="InterPro" id="IPR044296">
    <property type="entry name" value="HIPP46"/>
</dbReference>
<dbReference type="eggNOG" id="ENOG502S8KS">
    <property type="taxonomic scope" value="Eukaryota"/>
</dbReference>
<keyword evidence="3" id="KW-1185">Reference proteome</keyword>
<proteinExistence type="predicted"/>
<dbReference type="SUPFAM" id="SSF55008">
    <property type="entry name" value="HMA, heavy metal-associated domain"/>
    <property type="match status" value="1"/>
</dbReference>
<dbReference type="InParanoid" id="B9HC01"/>
<protein>
    <recommendedName>
        <fullName evidence="1">HMA domain-containing protein</fullName>
    </recommendedName>
</protein>
<dbReference type="InterPro" id="IPR006121">
    <property type="entry name" value="HMA_dom"/>
</dbReference>
<evidence type="ECO:0000259" key="1">
    <source>
        <dbReference type="Pfam" id="PF00403"/>
    </source>
</evidence>
<gene>
    <name evidence="2" type="ORF">POPTR_006G001900</name>
</gene>
<dbReference type="EMBL" id="CM009295">
    <property type="protein sequence ID" value="PNT28958.1"/>
    <property type="molecule type" value="Genomic_DNA"/>
</dbReference>
<evidence type="ECO:0000313" key="3">
    <source>
        <dbReference type="Proteomes" id="UP000006729"/>
    </source>
</evidence>
<dbReference type="KEGG" id="pop:7458460"/>
<dbReference type="Pfam" id="PF00403">
    <property type="entry name" value="HMA"/>
    <property type="match status" value="1"/>
</dbReference>
<dbReference type="Gramene" id="Potri.006G001900.1.v4.1">
    <property type="protein sequence ID" value="Potri.006G001900.1.v4.1"/>
    <property type="gene ID" value="Potri.006G001900.v4.1"/>
</dbReference>
<accession>B9HC01</accession>
<reference evidence="2 3" key="1">
    <citation type="journal article" date="2006" name="Science">
        <title>The genome of black cottonwood, Populus trichocarpa (Torr. &amp; Gray).</title>
        <authorList>
            <person name="Tuskan G.A."/>
            <person name="Difazio S."/>
            <person name="Jansson S."/>
            <person name="Bohlmann J."/>
            <person name="Grigoriev I."/>
            <person name="Hellsten U."/>
            <person name="Putnam N."/>
            <person name="Ralph S."/>
            <person name="Rombauts S."/>
            <person name="Salamov A."/>
            <person name="Schein J."/>
            <person name="Sterck L."/>
            <person name="Aerts A."/>
            <person name="Bhalerao R.R."/>
            <person name="Bhalerao R.P."/>
            <person name="Blaudez D."/>
            <person name="Boerjan W."/>
            <person name="Brun A."/>
            <person name="Brunner A."/>
            <person name="Busov V."/>
            <person name="Campbell M."/>
            <person name="Carlson J."/>
            <person name="Chalot M."/>
            <person name="Chapman J."/>
            <person name="Chen G.L."/>
            <person name="Cooper D."/>
            <person name="Coutinho P.M."/>
            <person name="Couturier J."/>
            <person name="Covert S."/>
            <person name="Cronk Q."/>
            <person name="Cunningham R."/>
            <person name="Davis J."/>
            <person name="Degroeve S."/>
            <person name="Dejardin A."/>
            <person name="Depamphilis C."/>
            <person name="Detter J."/>
            <person name="Dirks B."/>
            <person name="Dubchak I."/>
            <person name="Duplessis S."/>
            <person name="Ehlting J."/>
            <person name="Ellis B."/>
            <person name="Gendler K."/>
            <person name="Goodstein D."/>
            <person name="Gribskov M."/>
            <person name="Grimwood J."/>
            <person name="Groover A."/>
            <person name="Gunter L."/>
            <person name="Hamberger B."/>
            <person name="Heinze B."/>
            <person name="Helariutta Y."/>
            <person name="Henrissat B."/>
            <person name="Holligan D."/>
            <person name="Holt R."/>
            <person name="Huang W."/>
            <person name="Islam-Faridi N."/>
            <person name="Jones S."/>
            <person name="Jones-Rhoades M."/>
            <person name="Jorgensen R."/>
            <person name="Joshi C."/>
            <person name="Kangasjarvi J."/>
            <person name="Karlsson J."/>
            <person name="Kelleher C."/>
            <person name="Kirkpatrick R."/>
            <person name="Kirst M."/>
            <person name="Kohler A."/>
            <person name="Kalluri U."/>
            <person name="Larimer F."/>
            <person name="Leebens-Mack J."/>
            <person name="Leple J.C."/>
            <person name="Locascio P."/>
            <person name="Lou Y."/>
            <person name="Lucas S."/>
            <person name="Martin F."/>
            <person name="Montanini B."/>
            <person name="Napoli C."/>
            <person name="Nelson D.R."/>
            <person name="Nelson C."/>
            <person name="Nieminen K."/>
            <person name="Nilsson O."/>
            <person name="Pereda V."/>
            <person name="Peter G."/>
            <person name="Philippe R."/>
            <person name="Pilate G."/>
            <person name="Poliakov A."/>
            <person name="Razumovskaya J."/>
            <person name="Richardson P."/>
            <person name="Rinaldi C."/>
            <person name="Ritland K."/>
            <person name="Rouze P."/>
            <person name="Ryaboy D."/>
            <person name="Schmutz J."/>
            <person name="Schrader J."/>
            <person name="Segerman B."/>
            <person name="Shin H."/>
            <person name="Siddiqui A."/>
            <person name="Sterky F."/>
            <person name="Terry A."/>
            <person name="Tsai C.J."/>
            <person name="Uberbacher E."/>
            <person name="Unneberg P."/>
            <person name="Vahala J."/>
            <person name="Wall K."/>
            <person name="Wessler S."/>
            <person name="Yang G."/>
            <person name="Yin T."/>
            <person name="Douglas C."/>
            <person name="Marra M."/>
            <person name="Sandberg G."/>
            <person name="Van de Peer Y."/>
            <person name="Rokhsar D."/>
        </authorList>
    </citation>
    <scope>NUCLEOTIDE SEQUENCE [LARGE SCALE GENOMIC DNA]</scope>
    <source>
        <strain evidence="3">cv. Nisqually</strain>
    </source>
</reference>
<dbReference type="SMR" id="B9HC01"/>
<feature type="domain" description="HMA" evidence="1">
    <location>
        <begin position="10"/>
        <end position="61"/>
    </location>
</feature>
<organism evidence="2 3">
    <name type="scientific">Populus trichocarpa</name>
    <name type="common">Western balsam poplar</name>
    <name type="synonym">Populus balsamifera subsp. trichocarpa</name>
    <dbReference type="NCBI Taxonomy" id="3694"/>
    <lineage>
        <taxon>Eukaryota</taxon>
        <taxon>Viridiplantae</taxon>
        <taxon>Streptophyta</taxon>
        <taxon>Embryophyta</taxon>
        <taxon>Tracheophyta</taxon>
        <taxon>Spermatophyta</taxon>
        <taxon>Magnoliopsida</taxon>
        <taxon>eudicotyledons</taxon>
        <taxon>Gunneridae</taxon>
        <taxon>Pentapetalae</taxon>
        <taxon>rosids</taxon>
        <taxon>fabids</taxon>
        <taxon>Malpighiales</taxon>
        <taxon>Salicaceae</taxon>
        <taxon>Saliceae</taxon>
        <taxon>Populus</taxon>
    </lineage>
</organism>
<dbReference type="PANTHER" id="PTHR46371">
    <property type="entry name" value="OS04G0464100 PROTEIN"/>
    <property type="match status" value="1"/>
</dbReference>
<dbReference type="OMA" id="MRCEKCR"/>